<comment type="similarity">
    <text evidence="3">Belongs to the Nudix hydrolase family.</text>
</comment>
<evidence type="ECO:0000256" key="3">
    <source>
        <dbReference type="RuleBase" id="RU003476"/>
    </source>
</evidence>
<dbReference type="Gene3D" id="3.90.79.10">
    <property type="entry name" value="Nucleoside Triphosphate Pyrophosphohydrolase"/>
    <property type="match status" value="1"/>
</dbReference>
<dbReference type="InterPro" id="IPR015797">
    <property type="entry name" value="NUDIX_hydrolase-like_dom_sf"/>
</dbReference>
<protein>
    <submittedName>
        <fullName evidence="5">NUDIX hydrolase</fullName>
    </submittedName>
</protein>
<reference evidence="5" key="1">
    <citation type="journal article" date="2020" name="mSystems">
        <title>Genome- and Community-Level Interaction Insights into Carbon Utilization and Element Cycling Functions of Hydrothermarchaeota in Hydrothermal Sediment.</title>
        <authorList>
            <person name="Zhou Z."/>
            <person name="Liu Y."/>
            <person name="Xu W."/>
            <person name="Pan J."/>
            <person name="Luo Z.H."/>
            <person name="Li M."/>
        </authorList>
    </citation>
    <scope>NUCLEOTIDE SEQUENCE [LARGE SCALE GENOMIC DNA]</scope>
    <source>
        <strain evidence="5">HyVt-493</strain>
    </source>
</reference>
<evidence type="ECO:0000256" key="1">
    <source>
        <dbReference type="ARBA" id="ARBA00001946"/>
    </source>
</evidence>
<dbReference type="PANTHER" id="PTHR43736:SF1">
    <property type="entry name" value="DIHYDRONEOPTERIN TRIPHOSPHATE DIPHOSPHATASE"/>
    <property type="match status" value="1"/>
</dbReference>
<feature type="domain" description="Nudix hydrolase" evidence="4">
    <location>
        <begin position="24"/>
        <end position="180"/>
    </location>
</feature>
<evidence type="ECO:0000259" key="4">
    <source>
        <dbReference type="PROSITE" id="PS51462"/>
    </source>
</evidence>
<dbReference type="AlphaFoldDB" id="A0A7V2T0S9"/>
<dbReference type="InterPro" id="IPR020476">
    <property type="entry name" value="Nudix_hydrolase"/>
</dbReference>
<comment type="caution">
    <text evidence="5">The sequence shown here is derived from an EMBL/GenBank/DDBJ whole genome shotgun (WGS) entry which is preliminary data.</text>
</comment>
<dbReference type="InterPro" id="IPR000086">
    <property type="entry name" value="NUDIX_hydrolase_dom"/>
</dbReference>
<dbReference type="EMBL" id="DRMS01000355">
    <property type="protein sequence ID" value="HFC93031.1"/>
    <property type="molecule type" value="Genomic_DNA"/>
</dbReference>
<organism evidence="5">
    <name type="scientific">Leucothrix mucor</name>
    <dbReference type="NCBI Taxonomy" id="45248"/>
    <lineage>
        <taxon>Bacteria</taxon>
        <taxon>Pseudomonadati</taxon>
        <taxon>Pseudomonadota</taxon>
        <taxon>Gammaproteobacteria</taxon>
        <taxon>Thiotrichales</taxon>
        <taxon>Thiotrichaceae</taxon>
        <taxon>Leucothrix</taxon>
    </lineage>
</organism>
<gene>
    <name evidence="5" type="ORF">ENJ51_09485</name>
</gene>
<dbReference type="PROSITE" id="PS00893">
    <property type="entry name" value="NUDIX_BOX"/>
    <property type="match status" value="1"/>
</dbReference>
<dbReference type="Pfam" id="PF00293">
    <property type="entry name" value="NUDIX"/>
    <property type="match status" value="1"/>
</dbReference>
<dbReference type="InterPro" id="IPR020084">
    <property type="entry name" value="NUDIX_hydrolase_CS"/>
</dbReference>
<dbReference type="SUPFAM" id="SSF55811">
    <property type="entry name" value="Nudix"/>
    <property type="match status" value="1"/>
</dbReference>
<dbReference type="GO" id="GO:0016787">
    <property type="term" value="F:hydrolase activity"/>
    <property type="evidence" value="ECO:0007669"/>
    <property type="project" value="UniProtKB-KW"/>
</dbReference>
<dbReference type="Proteomes" id="UP000885750">
    <property type="component" value="Unassembled WGS sequence"/>
</dbReference>
<keyword evidence="2 3" id="KW-0378">Hydrolase</keyword>
<dbReference type="PANTHER" id="PTHR43736">
    <property type="entry name" value="ADP-RIBOSE PYROPHOSPHATASE"/>
    <property type="match status" value="1"/>
</dbReference>
<evidence type="ECO:0000313" key="5">
    <source>
        <dbReference type="EMBL" id="HFC93031.1"/>
    </source>
</evidence>
<name>A0A7V2T0S9_LEUMU</name>
<dbReference type="PRINTS" id="PR00502">
    <property type="entry name" value="NUDIXFAMILY"/>
</dbReference>
<dbReference type="PROSITE" id="PS51462">
    <property type="entry name" value="NUDIX"/>
    <property type="match status" value="1"/>
</dbReference>
<accession>A0A7V2T0S9</accession>
<sequence>MCYKMKFNNKENERIILPDGRIIWLSRACAVVITVWCIVENTPYLLLGKRGCGCPDEVGKWNLPCGYLDWDETLSEAAEREVFEETGVDIRSVQQGRGDTIINNHMNYPWKISSSINGRKNTKQNISHHFALVYKADELAELSTAHCEPDEVSDLKWITQDEINDFDYAFNHLEVIWEFLDKGKVLL</sequence>
<evidence type="ECO:0000256" key="2">
    <source>
        <dbReference type="ARBA" id="ARBA00022801"/>
    </source>
</evidence>
<comment type="cofactor">
    <cofactor evidence="1">
        <name>Mg(2+)</name>
        <dbReference type="ChEBI" id="CHEBI:18420"/>
    </cofactor>
</comment>
<proteinExistence type="inferred from homology"/>